<name>A0A251VG26_HELAN</name>
<accession>A0A251VG26</accession>
<dbReference type="SUPFAM" id="SSF81383">
    <property type="entry name" value="F-box domain"/>
    <property type="match status" value="1"/>
</dbReference>
<evidence type="ECO:0000313" key="3">
    <source>
        <dbReference type="EMBL" id="KAF5818727.1"/>
    </source>
</evidence>
<evidence type="ECO:0000259" key="2">
    <source>
        <dbReference type="Pfam" id="PF08268"/>
    </source>
</evidence>
<reference evidence="4" key="2">
    <citation type="submission" date="2017-02" db="EMBL/GenBank/DDBJ databases">
        <title>Sunflower complete genome.</title>
        <authorList>
            <person name="Langlade N."/>
            <person name="Munos S."/>
        </authorList>
    </citation>
    <scope>NUCLEOTIDE SEQUENCE [LARGE SCALE GENOMIC DNA]</scope>
    <source>
        <tissue evidence="4">Leaves</tissue>
    </source>
</reference>
<dbReference type="NCBIfam" id="TIGR01640">
    <property type="entry name" value="F_box_assoc_1"/>
    <property type="match status" value="1"/>
</dbReference>
<dbReference type="InterPro" id="IPR001810">
    <property type="entry name" value="F-box_dom"/>
</dbReference>
<evidence type="ECO:0000313" key="5">
    <source>
        <dbReference type="Proteomes" id="UP000215914"/>
    </source>
</evidence>
<evidence type="ECO:0000313" key="4">
    <source>
        <dbReference type="EMBL" id="OTG34587.1"/>
    </source>
</evidence>
<dbReference type="Pfam" id="PF08268">
    <property type="entry name" value="FBA_3"/>
    <property type="match status" value="1"/>
</dbReference>
<dbReference type="Gramene" id="mRNA:HanXRQr2_Chr02g0069411">
    <property type="protein sequence ID" value="CDS:HanXRQr2_Chr02g0069411.1"/>
    <property type="gene ID" value="HanXRQr2_Chr02g0069411"/>
</dbReference>
<sequence length="266" mass="30662">METLEEAKISIPTETMEDIFSRLPIKSILRFRSLSKPWLLRLSSPSFTKLHSTRANRTFLFISAHDRSARKQHLLSAGHHGGPVTHLITLDDLSCIIEAQHLNGLVYLTCVKRQTQACTFVVNPSTRKIFNVPDPSSDVKDLYYPRIRYLFGFDESTNEHKILMIRDLSQPSREIMIFSMSSYSWRKIHAQPPVGFSWDRLRFNTYQNVCVNSVVHLMLTESESFDILAFDLRTEKFSIITTPQGVMPEIYHVALQDDPYIIKVNG</sequence>
<proteinExistence type="predicted"/>
<dbReference type="InterPro" id="IPR013187">
    <property type="entry name" value="F-box-assoc_dom_typ3"/>
</dbReference>
<dbReference type="Pfam" id="PF00646">
    <property type="entry name" value="F-box"/>
    <property type="match status" value="1"/>
</dbReference>
<dbReference type="OrthoDB" id="687122at2759"/>
<dbReference type="EMBL" id="MNCJ02000317">
    <property type="protein sequence ID" value="KAF5818727.1"/>
    <property type="molecule type" value="Genomic_DNA"/>
</dbReference>
<dbReference type="InterPro" id="IPR036047">
    <property type="entry name" value="F-box-like_dom_sf"/>
</dbReference>
<feature type="domain" description="F-box" evidence="1">
    <location>
        <begin position="10"/>
        <end position="48"/>
    </location>
</feature>
<dbReference type="PANTHER" id="PTHR31111:SF125">
    <property type="entry name" value="F-BOX PROTEIN CPR30-LIKE"/>
    <property type="match status" value="1"/>
</dbReference>
<feature type="domain" description="F-box associated beta-propeller type 3" evidence="2">
    <location>
        <begin position="58"/>
        <end position="247"/>
    </location>
</feature>
<protein>
    <submittedName>
        <fullName evidence="3 4">F-box domain-containing protein</fullName>
    </submittedName>
</protein>
<dbReference type="PANTHER" id="PTHR31111">
    <property type="entry name" value="BNAA05G37150D PROTEIN-RELATED"/>
    <property type="match status" value="1"/>
</dbReference>
<reference evidence="3" key="3">
    <citation type="submission" date="2020-06" db="EMBL/GenBank/DDBJ databases">
        <title>Helianthus annuus Genome sequencing and assembly Release 2.</title>
        <authorList>
            <person name="Gouzy J."/>
            <person name="Langlade N."/>
            <person name="Munos S."/>
        </authorList>
    </citation>
    <scope>NUCLEOTIDE SEQUENCE</scope>
    <source>
        <tissue evidence="3">Leaves</tissue>
    </source>
</reference>
<organism evidence="4 5">
    <name type="scientific">Helianthus annuus</name>
    <name type="common">Common sunflower</name>
    <dbReference type="NCBI Taxonomy" id="4232"/>
    <lineage>
        <taxon>Eukaryota</taxon>
        <taxon>Viridiplantae</taxon>
        <taxon>Streptophyta</taxon>
        <taxon>Embryophyta</taxon>
        <taxon>Tracheophyta</taxon>
        <taxon>Spermatophyta</taxon>
        <taxon>Magnoliopsida</taxon>
        <taxon>eudicotyledons</taxon>
        <taxon>Gunneridae</taxon>
        <taxon>Pentapetalae</taxon>
        <taxon>asterids</taxon>
        <taxon>campanulids</taxon>
        <taxon>Asterales</taxon>
        <taxon>Asteraceae</taxon>
        <taxon>Asteroideae</taxon>
        <taxon>Heliantheae alliance</taxon>
        <taxon>Heliantheae</taxon>
        <taxon>Helianthus</taxon>
    </lineage>
</organism>
<evidence type="ECO:0000259" key="1">
    <source>
        <dbReference type="Pfam" id="PF00646"/>
    </source>
</evidence>
<reference evidence="3 5" key="1">
    <citation type="journal article" date="2017" name="Nature">
        <title>The sunflower genome provides insights into oil metabolism, flowering and Asterid evolution.</title>
        <authorList>
            <person name="Badouin H."/>
            <person name="Gouzy J."/>
            <person name="Grassa C.J."/>
            <person name="Murat F."/>
            <person name="Staton S.E."/>
            <person name="Cottret L."/>
            <person name="Lelandais-Briere C."/>
            <person name="Owens G.L."/>
            <person name="Carrere S."/>
            <person name="Mayjonade B."/>
            <person name="Legrand L."/>
            <person name="Gill N."/>
            <person name="Kane N.C."/>
            <person name="Bowers J.E."/>
            <person name="Hubner S."/>
            <person name="Bellec A."/>
            <person name="Berard A."/>
            <person name="Berges H."/>
            <person name="Blanchet N."/>
            <person name="Boniface M.C."/>
            <person name="Brunel D."/>
            <person name="Catrice O."/>
            <person name="Chaidir N."/>
            <person name="Claudel C."/>
            <person name="Donnadieu C."/>
            <person name="Faraut T."/>
            <person name="Fievet G."/>
            <person name="Helmstetter N."/>
            <person name="King M."/>
            <person name="Knapp S.J."/>
            <person name="Lai Z."/>
            <person name="Le Paslier M.C."/>
            <person name="Lippi Y."/>
            <person name="Lorenzon L."/>
            <person name="Mandel J.R."/>
            <person name="Marage G."/>
            <person name="Marchand G."/>
            <person name="Marquand E."/>
            <person name="Bret-Mestries E."/>
            <person name="Morien E."/>
            <person name="Nambeesan S."/>
            <person name="Nguyen T."/>
            <person name="Pegot-Espagnet P."/>
            <person name="Pouilly N."/>
            <person name="Raftis F."/>
            <person name="Sallet E."/>
            <person name="Schiex T."/>
            <person name="Thomas J."/>
            <person name="Vandecasteele C."/>
            <person name="Vares D."/>
            <person name="Vear F."/>
            <person name="Vautrin S."/>
            <person name="Crespi M."/>
            <person name="Mangin B."/>
            <person name="Burke J.M."/>
            <person name="Salse J."/>
            <person name="Munos S."/>
            <person name="Vincourt P."/>
            <person name="Rieseberg L.H."/>
            <person name="Langlade N.B."/>
        </authorList>
    </citation>
    <scope>NUCLEOTIDE SEQUENCE [LARGE SCALE GENOMIC DNA]</scope>
    <source>
        <strain evidence="5">cv. SF193</strain>
        <tissue evidence="3">Leaves</tissue>
    </source>
</reference>
<keyword evidence="5" id="KW-1185">Reference proteome</keyword>
<dbReference type="AlphaFoldDB" id="A0A251VG26"/>
<gene>
    <name evidence="4" type="ORF">HannXRQ_Chr02g0047471</name>
    <name evidence="3" type="ORF">HanXRQr2_Chr02g0069411</name>
</gene>
<dbReference type="Proteomes" id="UP000215914">
    <property type="component" value="Chromosome 2"/>
</dbReference>
<dbReference type="InterPro" id="IPR017451">
    <property type="entry name" value="F-box-assoc_interact_dom"/>
</dbReference>
<dbReference type="EMBL" id="CM007891">
    <property type="protein sequence ID" value="OTG34587.1"/>
    <property type="molecule type" value="Genomic_DNA"/>
</dbReference>
<dbReference type="OMA" id="REIMIFS"/>
<dbReference type="InParanoid" id="A0A251VG26"/>